<reference evidence="2 3" key="1">
    <citation type="submission" date="2020-03" db="EMBL/GenBank/DDBJ databases">
        <title>Genomic Encyclopedia of Type Strains, Phase IV (KMG-IV): sequencing the most valuable type-strain genomes for metagenomic binning, comparative biology and taxonomic classification.</title>
        <authorList>
            <person name="Goeker M."/>
        </authorList>
    </citation>
    <scope>NUCLEOTIDE SEQUENCE [LARGE SCALE GENOMIC DNA]</scope>
    <source>
        <strain evidence="2 3">DSM 102865</strain>
    </source>
</reference>
<evidence type="ECO:0000256" key="1">
    <source>
        <dbReference type="SAM" id="SignalP"/>
    </source>
</evidence>
<protein>
    <submittedName>
        <fullName evidence="2">Uncharacterized protein</fullName>
    </submittedName>
</protein>
<feature type="chain" id="PRO_5047072039" evidence="1">
    <location>
        <begin position="24"/>
        <end position="86"/>
    </location>
</feature>
<proteinExistence type="predicted"/>
<evidence type="ECO:0000313" key="3">
    <source>
        <dbReference type="Proteomes" id="UP001179181"/>
    </source>
</evidence>
<dbReference type="RefSeq" id="WP_167271234.1">
    <property type="nucleotide sequence ID" value="NZ_JAASQJ010000003.1"/>
</dbReference>
<dbReference type="EMBL" id="JAASQJ010000003">
    <property type="protein sequence ID" value="NIJ53742.1"/>
    <property type="molecule type" value="Genomic_DNA"/>
</dbReference>
<keyword evidence="1" id="KW-0732">Signal</keyword>
<organism evidence="2 3">
    <name type="scientific">Dyadobacter arcticus</name>
    <dbReference type="NCBI Taxonomy" id="1078754"/>
    <lineage>
        <taxon>Bacteria</taxon>
        <taxon>Pseudomonadati</taxon>
        <taxon>Bacteroidota</taxon>
        <taxon>Cytophagia</taxon>
        <taxon>Cytophagales</taxon>
        <taxon>Spirosomataceae</taxon>
        <taxon>Dyadobacter</taxon>
    </lineage>
</organism>
<evidence type="ECO:0000313" key="2">
    <source>
        <dbReference type="EMBL" id="NIJ53742.1"/>
    </source>
</evidence>
<accession>A0ABX0ULG1</accession>
<feature type="signal peptide" evidence="1">
    <location>
        <begin position="1"/>
        <end position="23"/>
    </location>
</feature>
<dbReference type="Proteomes" id="UP001179181">
    <property type="component" value="Unassembled WGS sequence"/>
</dbReference>
<gene>
    <name evidence="2" type="ORF">FHS68_002924</name>
</gene>
<sequence length="86" mass="9106">MKNTKSMIVAAMMAMTIATYANAGNSTYKVEEKVRVSVLNKALPVSLPVLESPAPQTAKLTVDTNKHSAAQKAAIVGLQMKSVSTK</sequence>
<comment type="caution">
    <text evidence="2">The sequence shown here is derived from an EMBL/GenBank/DDBJ whole genome shotgun (WGS) entry which is preliminary data.</text>
</comment>
<name>A0ABX0ULG1_9BACT</name>
<keyword evidence="3" id="KW-1185">Reference proteome</keyword>